<evidence type="ECO:0000313" key="1">
    <source>
        <dbReference type="EMBL" id="QZE14915.1"/>
    </source>
</evidence>
<reference evidence="1" key="1">
    <citation type="submission" date="2021-08" db="EMBL/GenBank/DDBJ databases">
        <title>Novel anaerobic bacterium isolated from sea squirt in East Sea, Republic of Korea.</title>
        <authorList>
            <person name="Nguyen T.H."/>
            <person name="Li Z."/>
            <person name="Lee Y.-J."/>
            <person name="Ko J."/>
            <person name="Kim S.-G."/>
        </authorList>
    </citation>
    <scope>NUCLEOTIDE SEQUENCE</scope>
    <source>
        <strain evidence="1">KCTC 25031</strain>
    </source>
</reference>
<organism evidence="1 2">
    <name type="scientific">Halosquirtibacter laminarini</name>
    <dbReference type="NCBI Taxonomy" id="3374600"/>
    <lineage>
        <taxon>Bacteria</taxon>
        <taxon>Pseudomonadati</taxon>
        <taxon>Bacteroidota</taxon>
        <taxon>Bacteroidia</taxon>
        <taxon>Marinilabiliales</taxon>
        <taxon>Prolixibacteraceae</taxon>
        <taxon>Halosquirtibacter</taxon>
    </lineage>
</organism>
<gene>
    <name evidence="1" type="ORF">K4L44_03495</name>
</gene>
<proteinExistence type="predicted"/>
<name>A0AC61NP25_9BACT</name>
<keyword evidence="2" id="KW-1185">Reference proteome</keyword>
<sequence length="1021" mass="116656">MDFKRIITLLVFLTSSITLVGQKMIPIGFENNRSKIQMETTNSSTRITKSESLRGDKSLEWRWKGGATLSFHQPIGYAPKGQDATNKHLDTFSFWIFNEKANKDSLKVSFLDNGVEKSYFYYHLNFTGWRTAWVSFDRDMNGTPSTKMDELQFVAPKSVQNGTFYLDEIITATPIDPRHHIADHQVPFVNSNAVLSANKHWIALEYFSSFITKNPITATDNVTETQKEGIHTIEQRLQSMFMEGADKTKNIDKWITKIRDKYEIYSSSNIKGQFVYFASYPALYSSEKKPTKHLSYGIDLKTYTISLYKIAQQYHLTNNRVEKKHLAKLFTEMVKNMRKYGWAAGSGQGTLHHLGYSFRDYYPAMFLMRESLEVEGLLDSVCKDMAWFSGLGKIIEPKDRYVGINVDMLNTTLMGNLSTCLMSKQDGVKVSYLNALQDWLIYGVDYVPGLLAPFKPDGSFFHHYNHYPLYAKDALDGSTPVFFAISKTPFALPEYNAEIVKQALLKMHLYSHNLVLPISMSGRHPYGDRTISSIPFYYMAKTISSNPNKDIDPELGSIYVALAEKEGKNRSEQIKEFTDKGVVAETNPQGNWSMNYASLNMHRKADWLFSVKGFNAYLWGSEIYAKANAYGRYVSYGHYQLQREIDGKEKTGFQMEGYDWNRYPGTTAIHLPLDKLAGNVIQVDHLSGYEELLISDEKFGASISMGSQGIYAMKLHEHDKYHGSHRATKSYFMFDDYVLMLGSDIENNVKGYNTETTLFQNSTASGKTTVKVNNQDVVKKGTVQVKKDETLILDNMSSGWYVPHDGNKLMVKYNKQDSKDPRSKDPNHGTFYSAWINHGVAPKNESYEYALLINTTEKELEQFAKQQKGQKNYYVAQKDRNAHIVKDQHSNTWGYAIFNNRLNKNFEGPLQHTNIPTLAMVKEGENMMEVEVCNPDLNLYQGKDFDQYNEDGTRHEVSIYSRLWSKSVSLPVHMTLSFKGTFHVDGNDQVVTQLIVNGNTEVTVKLQHGLSQHLKLVKIQQ</sequence>
<evidence type="ECO:0000313" key="2">
    <source>
        <dbReference type="Proteomes" id="UP000826212"/>
    </source>
</evidence>
<protein>
    <submittedName>
        <fullName evidence="1">Uncharacterized protein</fullName>
    </submittedName>
</protein>
<dbReference type="EMBL" id="CP081303">
    <property type="protein sequence ID" value="QZE14915.1"/>
    <property type="molecule type" value="Genomic_DNA"/>
</dbReference>
<dbReference type="Proteomes" id="UP000826212">
    <property type="component" value="Chromosome"/>
</dbReference>
<accession>A0AC61NP25</accession>